<keyword evidence="3 6" id="KW-0812">Transmembrane</keyword>
<evidence type="ECO:0000256" key="3">
    <source>
        <dbReference type="ARBA" id="ARBA00022692"/>
    </source>
</evidence>
<comment type="subcellular location">
    <subcellularLocation>
        <location evidence="1">Membrane</location>
        <topology evidence="1">Multi-pass membrane protein</topology>
    </subcellularLocation>
</comment>
<feature type="transmembrane region" description="Helical" evidence="6">
    <location>
        <begin position="256"/>
        <end position="275"/>
    </location>
</feature>
<dbReference type="SUPFAM" id="SSF103481">
    <property type="entry name" value="Multidrug resistance efflux transporter EmrE"/>
    <property type="match status" value="2"/>
</dbReference>
<feature type="transmembrane region" description="Helical" evidence="6">
    <location>
        <begin position="132"/>
        <end position="150"/>
    </location>
</feature>
<feature type="transmembrane region" description="Helical" evidence="6">
    <location>
        <begin position="45"/>
        <end position="65"/>
    </location>
</feature>
<feature type="transmembrane region" description="Helical" evidence="6">
    <location>
        <begin position="16"/>
        <end position="39"/>
    </location>
</feature>
<evidence type="ECO:0000313" key="8">
    <source>
        <dbReference type="EMBL" id="SDW98057.1"/>
    </source>
</evidence>
<evidence type="ECO:0000256" key="6">
    <source>
        <dbReference type="SAM" id="Phobius"/>
    </source>
</evidence>
<dbReference type="PANTHER" id="PTHR32322">
    <property type="entry name" value="INNER MEMBRANE TRANSPORTER"/>
    <property type="match status" value="1"/>
</dbReference>
<dbReference type="AlphaFoldDB" id="A0A1H2XYV1"/>
<evidence type="ECO:0000256" key="2">
    <source>
        <dbReference type="ARBA" id="ARBA00007362"/>
    </source>
</evidence>
<accession>A0A1H2XYV1</accession>
<proteinExistence type="inferred from homology"/>
<keyword evidence="5 6" id="KW-0472">Membrane</keyword>
<dbReference type="OrthoDB" id="8688375at2"/>
<keyword evidence="4 6" id="KW-1133">Transmembrane helix</keyword>
<feature type="transmembrane region" description="Helical" evidence="6">
    <location>
        <begin position="162"/>
        <end position="183"/>
    </location>
</feature>
<dbReference type="InterPro" id="IPR000620">
    <property type="entry name" value="EamA_dom"/>
</dbReference>
<comment type="similarity">
    <text evidence="2">Belongs to the EamA transporter family.</text>
</comment>
<gene>
    <name evidence="8" type="ORF">SAMN04487960_105204</name>
</gene>
<sequence>MMLANASVAVNRRDPVAYLLLLVVGSLIALMLPLAKVAMAAGMSALGYAFWQALGGGLLLCLWSTRGATGLPLRRTWRYFLVSGLTAIAIPNALAFIVVGHVGSGLTATLYALPSLITYALALAMRMESLSPLRVSGLLLGVVGCVRILLPDTDGVGSGALPWLLLGLLVPLSLAIGNVYRTVAWPEGASPKQLAPGMLLSGALVLLVVLVFTGQIHQALAPGWEVAWVLAAQAAVSALTYRGFFELQRRSSPVFLSQLGFVIAPMGLVLAFLIFGEHFGWQVWLGVGVVMAGVVLANWRR</sequence>
<dbReference type="Proteomes" id="UP000199675">
    <property type="component" value="Unassembled WGS sequence"/>
</dbReference>
<dbReference type="EMBL" id="FNNE01000005">
    <property type="protein sequence ID" value="SDW98057.1"/>
    <property type="molecule type" value="Genomic_DNA"/>
</dbReference>
<evidence type="ECO:0000259" key="7">
    <source>
        <dbReference type="Pfam" id="PF00892"/>
    </source>
</evidence>
<feature type="transmembrane region" description="Helical" evidence="6">
    <location>
        <begin position="77"/>
        <end position="99"/>
    </location>
</feature>
<dbReference type="GO" id="GO:0016020">
    <property type="term" value="C:membrane"/>
    <property type="evidence" value="ECO:0007669"/>
    <property type="project" value="UniProtKB-SubCell"/>
</dbReference>
<evidence type="ECO:0000256" key="5">
    <source>
        <dbReference type="ARBA" id="ARBA00023136"/>
    </source>
</evidence>
<name>A0A1H2XYV1_9GAMM</name>
<evidence type="ECO:0000256" key="4">
    <source>
        <dbReference type="ARBA" id="ARBA00022989"/>
    </source>
</evidence>
<feature type="transmembrane region" description="Helical" evidence="6">
    <location>
        <begin position="195"/>
        <end position="214"/>
    </location>
</feature>
<feature type="transmembrane region" description="Helical" evidence="6">
    <location>
        <begin position="281"/>
        <end position="299"/>
    </location>
</feature>
<reference evidence="8 9" key="1">
    <citation type="submission" date="2016-10" db="EMBL/GenBank/DDBJ databases">
        <authorList>
            <person name="de Groot N.N."/>
        </authorList>
    </citation>
    <scope>NUCLEOTIDE SEQUENCE [LARGE SCALE GENOMIC DNA]</scope>
    <source>
        <strain evidence="8 9">CGMCC 1.7059</strain>
    </source>
</reference>
<dbReference type="RefSeq" id="WP_091812989.1">
    <property type="nucleotide sequence ID" value="NZ_FNNE01000005.1"/>
</dbReference>
<organism evidence="8 9">
    <name type="scientific">Marinobacter mobilis</name>
    <dbReference type="NCBI Taxonomy" id="488533"/>
    <lineage>
        <taxon>Bacteria</taxon>
        <taxon>Pseudomonadati</taxon>
        <taxon>Pseudomonadota</taxon>
        <taxon>Gammaproteobacteria</taxon>
        <taxon>Pseudomonadales</taxon>
        <taxon>Marinobacteraceae</taxon>
        <taxon>Marinobacter</taxon>
    </lineage>
</organism>
<dbReference type="InterPro" id="IPR050638">
    <property type="entry name" value="AA-Vitamin_Transporters"/>
</dbReference>
<dbReference type="InterPro" id="IPR037185">
    <property type="entry name" value="EmrE-like"/>
</dbReference>
<feature type="domain" description="EamA" evidence="7">
    <location>
        <begin position="17"/>
        <end position="149"/>
    </location>
</feature>
<dbReference type="Pfam" id="PF00892">
    <property type="entry name" value="EamA"/>
    <property type="match status" value="2"/>
</dbReference>
<feature type="transmembrane region" description="Helical" evidence="6">
    <location>
        <begin position="105"/>
        <end position="125"/>
    </location>
</feature>
<protein>
    <submittedName>
        <fullName evidence="8">EamA domain-containing membrane protein RarD</fullName>
    </submittedName>
</protein>
<dbReference type="STRING" id="488533.SAMN04487960_105204"/>
<dbReference type="PANTHER" id="PTHR32322:SF2">
    <property type="entry name" value="EAMA DOMAIN-CONTAINING PROTEIN"/>
    <property type="match status" value="1"/>
</dbReference>
<evidence type="ECO:0000313" key="9">
    <source>
        <dbReference type="Proteomes" id="UP000199675"/>
    </source>
</evidence>
<feature type="domain" description="EamA" evidence="7">
    <location>
        <begin position="162"/>
        <end position="298"/>
    </location>
</feature>
<evidence type="ECO:0000256" key="1">
    <source>
        <dbReference type="ARBA" id="ARBA00004141"/>
    </source>
</evidence>
<keyword evidence="9" id="KW-1185">Reference proteome</keyword>
<feature type="transmembrane region" description="Helical" evidence="6">
    <location>
        <begin position="226"/>
        <end position="244"/>
    </location>
</feature>